<dbReference type="InterPro" id="IPR021027">
    <property type="entry name" value="Transposase_put_HTH"/>
</dbReference>
<sequence>TTLGQKVMANIQQRTETNVSELKKNKQKMVSKKEPAGKAKRIKLFPIQEQRQTLVKWFGTTRWTYNQALLAVEKDRIPRNKKSLRVKCVNSELFQNEN</sequence>
<organism evidence="2 3">
    <name type="scientific">Racocetra fulgida</name>
    <dbReference type="NCBI Taxonomy" id="60492"/>
    <lineage>
        <taxon>Eukaryota</taxon>
        <taxon>Fungi</taxon>
        <taxon>Fungi incertae sedis</taxon>
        <taxon>Mucoromycota</taxon>
        <taxon>Glomeromycotina</taxon>
        <taxon>Glomeromycetes</taxon>
        <taxon>Diversisporales</taxon>
        <taxon>Gigasporaceae</taxon>
        <taxon>Racocetra</taxon>
    </lineage>
</organism>
<name>A0A9N9PHE8_9GLOM</name>
<dbReference type="AlphaFoldDB" id="A0A9N9PHE8"/>
<feature type="non-terminal residue" evidence="2">
    <location>
        <position position="98"/>
    </location>
</feature>
<evidence type="ECO:0000259" key="1">
    <source>
        <dbReference type="Pfam" id="PF12323"/>
    </source>
</evidence>
<protein>
    <submittedName>
        <fullName evidence="2">3992_t:CDS:1</fullName>
    </submittedName>
</protein>
<evidence type="ECO:0000313" key="3">
    <source>
        <dbReference type="Proteomes" id="UP000789396"/>
    </source>
</evidence>
<dbReference type="Proteomes" id="UP000789396">
    <property type="component" value="Unassembled WGS sequence"/>
</dbReference>
<reference evidence="2" key="1">
    <citation type="submission" date="2021-06" db="EMBL/GenBank/DDBJ databases">
        <authorList>
            <person name="Kallberg Y."/>
            <person name="Tangrot J."/>
            <person name="Rosling A."/>
        </authorList>
    </citation>
    <scope>NUCLEOTIDE SEQUENCE</scope>
    <source>
        <strain evidence="2">IN212</strain>
    </source>
</reference>
<dbReference type="OrthoDB" id="2438897at2759"/>
<feature type="non-terminal residue" evidence="2">
    <location>
        <position position="1"/>
    </location>
</feature>
<feature type="domain" description="Transposase putative helix-turn-helix" evidence="1">
    <location>
        <begin position="38"/>
        <end position="77"/>
    </location>
</feature>
<accession>A0A9N9PHE8</accession>
<evidence type="ECO:0000313" key="2">
    <source>
        <dbReference type="EMBL" id="CAG8820979.1"/>
    </source>
</evidence>
<dbReference type="EMBL" id="CAJVPZ010099828">
    <property type="protein sequence ID" value="CAG8820979.1"/>
    <property type="molecule type" value="Genomic_DNA"/>
</dbReference>
<comment type="caution">
    <text evidence="2">The sequence shown here is derived from an EMBL/GenBank/DDBJ whole genome shotgun (WGS) entry which is preliminary data.</text>
</comment>
<gene>
    <name evidence="2" type="ORF">RFULGI_LOCUS19643</name>
</gene>
<proteinExistence type="predicted"/>
<dbReference type="Pfam" id="PF12323">
    <property type="entry name" value="HTH_OrfB_IS605"/>
    <property type="match status" value="1"/>
</dbReference>
<keyword evidence="3" id="KW-1185">Reference proteome</keyword>